<dbReference type="EMBL" id="LWDV01000009">
    <property type="protein sequence ID" value="OCL26242.1"/>
    <property type="molecule type" value="Genomic_DNA"/>
</dbReference>
<sequence>MEVKYISLLVLIFLTIGYFWGRYIGHKEGLKEGRLRAPIALRKKSLEEGFCVLCDENFKFEMKDS</sequence>
<keyword evidence="3" id="KW-1185">Reference proteome</keyword>
<accession>A0A1C0A7N2</accession>
<evidence type="ECO:0000313" key="2">
    <source>
        <dbReference type="EMBL" id="OCL26242.1"/>
    </source>
</evidence>
<keyword evidence="1" id="KW-0472">Membrane</keyword>
<dbReference type="Proteomes" id="UP000093514">
    <property type="component" value="Unassembled WGS sequence"/>
</dbReference>
<dbReference type="RefSeq" id="WP_068717872.1">
    <property type="nucleotide sequence ID" value="NZ_LWDV01000009.1"/>
</dbReference>
<keyword evidence="1" id="KW-0812">Transmembrane</keyword>
<reference evidence="3" key="1">
    <citation type="submission" date="2016-07" db="EMBL/GenBank/DDBJ databases">
        <authorList>
            <person name="Florea S."/>
            <person name="Webb J.S."/>
            <person name="Jaromczyk J."/>
            <person name="Schardl C.L."/>
        </authorList>
    </citation>
    <scope>NUCLEOTIDE SEQUENCE [LARGE SCALE GENOMIC DNA]</scope>
    <source>
        <strain evidence="3">Z6</strain>
    </source>
</reference>
<evidence type="ECO:0000256" key="1">
    <source>
        <dbReference type="SAM" id="Phobius"/>
    </source>
</evidence>
<comment type="caution">
    <text evidence="2">The sequence shown here is derived from an EMBL/GenBank/DDBJ whole genome shotgun (WGS) entry which is preliminary data.</text>
</comment>
<reference evidence="2 3" key="2">
    <citation type="submission" date="2016-08" db="EMBL/GenBank/DDBJ databases">
        <title>Orenia metallireducens sp. nov. strain Z6, a Novel Metal-reducing Firmicute from the Deep Subsurface.</title>
        <authorList>
            <person name="Maxim B.I."/>
            <person name="Kenneth K."/>
            <person name="Flynn T.M."/>
            <person name="Oloughlin E.J."/>
            <person name="Locke R.A."/>
            <person name="Weber J.R."/>
            <person name="Egan S.M."/>
            <person name="Mackie R.I."/>
            <person name="Cann I.K."/>
        </authorList>
    </citation>
    <scope>NUCLEOTIDE SEQUENCE [LARGE SCALE GENOMIC DNA]</scope>
    <source>
        <strain evidence="2 3">Z6</strain>
    </source>
</reference>
<protein>
    <submittedName>
        <fullName evidence="2">Uncharacterized protein</fullName>
    </submittedName>
</protein>
<keyword evidence="1" id="KW-1133">Transmembrane helix</keyword>
<proteinExistence type="predicted"/>
<organism evidence="2 3">
    <name type="scientific">Orenia metallireducens</name>
    <dbReference type="NCBI Taxonomy" id="1413210"/>
    <lineage>
        <taxon>Bacteria</taxon>
        <taxon>Bacillati</taxon>
        <taxon>Bacillota</taxon>
        <taxon>Clostridia</taxon>
        <taxon>Halanaerobiales</taxon>
        <taxon>Halobacteroidaceae</taxon>
        <taxon>Orenia</taxon>
    </lineage>
</organism>
<dbReference type="AlphaFoldDB" id="A0A1C0A7N2"/>
<gene>
    <name evidence="2" type="ORF">U472_09525</name>
</gene>
<dbReference type="OrthoDB" id="2382413at2"/>
<evidence type="ECO:0000313" key="3">
    <source>
        <dbReference type="Proteomes" id="UP000093514"/>
    </source>
</evidence>
<feature type="transmembrane region" description="Helical" evidence="1">
    <location>
        <begin position="6"/>
        <end position="25"/>
    </location>
</feature>
<name>A0A1C0A7N2_9FIRM</name>